<dbReference type="GeneID" id="14691337"/>
<keyword evidence="2" id="KW-0812">Transmembrane</keyword>
<dbReference type="VEuPathDB" id="PlasmoDB:PCYB_032250"/>
<feature type="transmembrane region" description="Helical" evidence="2">
    <location>
        <begin position="97"/>
        <end position="115"/>
    </location>
</feature>
<dbReference type="EMBL" id="DF157095">
    <property type="protein sequence ID" value="GAB64812.1"/>
    <property type="molecule type" value="Genomic_DNA"/>
</dbReference>
<feature type="compositionally biased region" description="Gly residues" evidence="1">
    <location>
        <begin position="70"/>
        <end position="84"/>
    </location>
</feature>
<keyword evidence="4" id="KW-1185">Reference proteome</keyword>
<name>K6V6S5_PLACD</name>
<dbReference type="AlphaFoldDB" id="K6V6S5"/>
<feature type="compositionally biased region" description="Polar residues" evidence="1">
    <location>
        <begin position="51"/>
        <end position="61"/>
    </location>
</feature>
<dbReference type="Proteomes" id="UP000006319">
    <property type="component" value="Chromosome 3"/>
</dbReference>
<protein>
    <submittedName>
        <fullName evidence="3">KIR-like CYIR protein</fullName>
    </submittedName>
</protein>
<sequence length="178" mass="19289">MEKKFKERKNQRNEWRSERIIVAGNTDGAVVDVRNGDMPASNPSYPKPNDSPDQAGSSGSFSDADLNDGISGGEGKGGSDGGGSHMVDARGSAASRAMSGTLLAVGLTVVPYLFYKYTPAFSMIKSFFGNNLSKSRKKSPIRHELNTITDNSTEYLRSDLTESVLADTATEYYIPYTR</sequence>
<evidence type="ECO:0000256" key="1">
    <source>
        <dbReference type="SAM" id="MobiDB-lite"/>
    </source>
</evidence>
<reference evidence="3 4" key="1">
    <citation type="journal article" date="2012" name="Nat. Genet.">
        <title>Plasmodium cynomolgi genome sequences provide insight into Plasmodium vivax and the monkey malaria clade.</title>
        <authorList>
            <person name="Tachibana S."/>
            <person name="Sullivan S.A."/>
            <person name="Kawai S."/>
            <person name="Nakamura S."/>
            <person name="Kim H.R."/>
            <person name="Goto N."/>
            <person name="Arisue N."/>
            <person name="Palacpac N.M.Q."/>
            <person name="Honma H."/>
            <person name="Yagi M."/>
            <person name="Tougan T."/>
            <person name="Katakai Y."/>
            <person name="Kaneko O."/>
            <person name="Mita T."/>
            <person name="Kita K."/>
            <person name="Yasutomi Y."/>
            <person name="Sutton P.L."/>
            <person name="Shakhbatyan R."/>
            <person name="Horii T."/>
            <person name="Yasunaga T."/>
            <person name="Barnwell J.W."/>
            <person name="Escalante A.A."/>
            <person name="Carlton J.M."/>
            <person name="Tanabe K."/>
        </authorList>
    </citation>
    <scope>NUCLEOTIDE SEQUENCE [LARGE SCALE GENOMIC DNA]</scope>
    <source>
        <strain evidence="3 4">B</strain>
    </source>
</reference>
<evidence type="ECO:0000313" key="4">
    <source>
        <dbReference type="Proteomes" id="UP000006319"/>
    </source>
</evidence>
<feature type="compositionally biased region" description="Basic and acidic residues" evidence="1">
    <location>
        <begin position="1"/>
        <end position="19"/>
    </location>
</feature>
<accession>K6V6S5</accession>
<proteinExistence type="predicted"/>
<evidence type="ECO:0000256" key="2">
    <source>
        <dbReference type="SAM" id="Phobius"/>
    </source>
</evidence>
<organism evidence="3 4">
    <name type="scientific">Plasmodium cynomolgi (strain B)</name>
    <dbReference type="NCBI Taxonomy" id="1120755"/>
    <lineage>
        <taxon>Eukaryota</taxon>
        <taxon>Sar</taxon>
        <taxon>Alveolata</taxon>
        <taxon>Apicomplexa</taxon>
        <taxon>Aconoidasida</taxon>
        <taxon>Haemosporida</taxon>
        <taxon>Plasmodiidae</taxon>
        <taxon>Plasmodium</taxon>
        <taxon>Plasmodium (Plasmodium)</taxon>
    </lineage>
</organism>
<feature type="region of interest" description="Disordered" evidence="1">
    <location>
        <begin position="1"/>
        <end position="88"/>
    </location>
</feature>
<evidence type="ECO:0000313" key="3">
    <source>
        <dbReference type="EMBL" id="GAB64812.1"/>
    </source>
</evidence>
<keyword evidence="2" id="KW-0472">Membrane</keyword>
<dbReference type="RefSeq" id="XP_004220943.1">
    <property type="nucleotide sequence ID" value="XM_004220895.1"/>
</dbReference>
<keyword evidence="2" id="KW-1133">Transmembrane helix</keyword>
<dbReference type="KEGG" id="pcy:PCYB_032250"/>
<gene>
    <name evidence="3" type="ORF">PCYB_032250</name>
</gene>